<reference evidence="8 9" key="1">
    <citation type="submission" date="2014-12" db="EMBL/GenBank/DDBJ databases">
        <authorList>
            <person name="Neuveglise Cecile"/>
        </authorList>
    </citation>
    <scope>NUCLEOTIDE SEQUENCE [LARGE SCALE GENOMIC DNA]</scope>
    <source>
        <strain evidence="8 9">CBS 12615</strain>
    </source>
</reference>
<dbReference type="InterPro" id="IPR039794">
    <property type="entry name" value="Gtb1-like"/>
</dbReference>
<accession>A0A0C7N646</accession>
<keyword evidence="3" id="KW-0256">Endoplasmic reticulum</keyword>
<dbReference type="InterPro" id="IPR036607">
    <property type="entry name" value="PRKCSH"/>
</dbReference>
<evidence type="ECO:0000313" key="9">
    <source>
        <dbReference type="Proteomes" id="UP000054304"/>
    </source>
</evidence>
<feature type="signal peptide" evidence="6">
    <location>
        <begin position="1"/>
        <end position="19"/>
    </location>
</feature>
<proteinExistence type="predicted"/>
<dbReference type="Pfam" id="PF13015">
    <property type="entry name" value="PRKCSH_1"/>
    <property type="match status" value="1"/>
</dbReference>
<dbReference type="STRING" id="1245769.A0A0C7N646"/>
<gene>
    <name evidence="8" type="ORF">LALA0_S04e05534g</name>
</gene>
<dbReference type="RefSeq" id="XP_022628234.1">
    <property type="nucleotide sequence ID" value="XM_022772806.1"/>
</dbReference>
<dbReference type="AlphaFoldDB" id="A0A0C7N646"/>
<dbReference type="GO" id="GO:0070880">
    <property type="term" value="P:fungal-type cell wall beta-glucan biosynthetic process"/>
    <property type="evidence" value="ECO:0007669"/>
    <property type="project" value="EnsemblFungi"/>
</dbReference>
<dbReference type="SUPFAM" id="SSF50911">
    <property type="entry name" value="Mannose 6-phosphate receptor domain"/>
    <property type="match status" value="1"/>
</dbReference>
<dbReference type="PANTHER" id="PTHR12630">
    <property type="entry name" value="N-LINKED OLIGOSACCHARIDE PROCESSING"/>
    <property type="match status" value="1"/>
</dbReference>
<evidence type="ECO:0000259" key="7">
    <source>
        <dbReference type="PROSITE" id="PS51914"/>
    </source>
</evidence>
<dbReference type="GO" id="GO:0017177">
    <property type="term" value="C:glucosidase II complex"/>
    <property type="evidence" value="ECO:0007669"/>
    <property type="project" value="EnsemblFungi"/>
</dbReference>
<dbReference type="HOGENOM" id="CLU_419754_0_0_1"/>
<keyword evidence="9" id="KW-1185">Reference proteome</keyword>
<feature type="domain" description="MRH" evidence="7">
    <location>
        <begin position="504"/>
        <end position="651"/>
    </location>
</feature>
<evidence type="ECO:0000256" key="4">
    <source>
        <dbReference type="ARBA" id="ARBA00023157"/>
    </source>
</evidence>
<dbReference type="Proteomes" id="UP000054304">
    <property type="component" value="Unassembled WGS sequence"/>
</dbReference>
<dbReference type="InterPro" id="IPR009011">
    <property type="entry name" value="Man6P_isomerase_rcpt-bd_dom_sf"/>
</dbReference>
<name>A0A0C7N646_9SACH</name>
<organism evidence="8 9">
    <name type="scientific">Lachancea lanzarotensis</name>
    <dbReference type="NCBI Taxonomy" id="1245769"/>
    <lineage>
        <taxon>Eukaryota</taxon>
        <taxon>Fungi</taxon>
        <taxon>Dikarya</taxon>
        <taxon>Ascomycota</taxon>
        <taxon>Saccharomycotina</taxon>
        <taxon>Saccharomycetes</taxon>
        <taxon>Saccharomycetales</taxon>
        <taxon>Saccharomycetaceae</taxon>
        <taxon>Lachancea</taxon>
    </lineage>
</organism>
<dbReference type="InterPro" id="IPR044865">
    <property type="entry name" value="MRH_dom"/>
</dbReference>
<dbReference type="Gene3D" id="2.70.130.10">
    <property type="entry name" value="Mannose-6-phosphate receptor binding domain"/>
    <property type="match status" value="1"/>
</dbReference>
<dbReference type="GeneID" id="34685448"/>
<dbReference type="GO" id="GO:0004558">
    <property type="term" value="F:alpha-1,4-glucosidase activity"/>
    <property type="evidence" value="ECO:0007669"/>
    <property type="project" value="EnsemblFungi"/>
</dbReference>
<dbReference type="GO" id="GO:0008047">
    <property type="term" value="F:enzyme activator activity"/>
    <property type="evidence" value="ECO:0007669"/>
    <property type="project" value="EnsemblFungi"/>
</dbReference>
<dbReference type="PANTHER" id="PTHR12630:SF1">
    <property type="entry name" value="GLUCOSIDASE 2 SUBUNIT BETA"/>
    <property type="match status" value="1"/>
</dbReference>
<evidence type="ECO:0000256" key="1">
    <source>
        <dbReference type="ARBA" id="ARBA00022387"/>
    </source>
</evidence>
<evidence type="ECO:0000256" key="3">
    <source>
        <dbReference type="ARBA" id="ARBA00022824"/>
    </source>
</evidence>
<keyword evidence="2 6" id="KW-0732">Signal</keyword>
<evidence type="ECO:0000256" key="5">
    <source>
        <dbReference type="SAM" id="Coils"/>
    </source>
</evidence>
<feature type="coiled-coil region" evidence="5">
    <location>
        <begin position="437"/>
        <end position="485"/>
    </location>
</feature>
<keyword evidence="4" id="KW-1015">Disulfide bond</keyword>
<dbReference type="PROSITE" id="PS51914">
    <property type="entry name" value="MRH"/>
    <property type="match status" value="1"/>
</dbReference>
<evidence type="ECO:0000256" key="2">
    <source>
        <dbReference type="ARBA" id="ARBA00022729"/>
    </source>
</evidence>
<dbReference type="GO" id="GO:0006491">
    <property type="term" value="P:N-glycan processing"/>
    <property type="evidence" value="ECO:0007669"/>
    <property type="project" value="EnsemblFungi"/>
</dbReference>
<protein>
    <recommendedName>
        <fullName evidence="1">Glucosidase 2 subunit beta</fullName>
    </recommendedName>
</protein>
<evidence type="ECO:0000313" key="8">
    <source>
        <dbReference type="EMBL" id="CEP62004.1"/>
    </source>
</evidence>
<dbReference type="EMBL" id="LN736363">
    <property type="protein sequence ID" value="CEP62004.1"/>
    <property type="molecule type" value="Genomic_DNA"/>
</dbReference>
<dbReference type="OrthoDB" id="28322at2759"/>
<feature type="chain" id="PRO_5002195438" description="Glucosidase 2 subunit beta" evidence="6">
    <location>
        <begin position="20"/>
        <end position="665"/>
    </location>
</feature>
<dbReference type="GO" id="GO:0005788">
    <property type="term" value="C:endoplasmic reticulum lumen"/>
    <property type="evidence" value="ECO:0007669"/>
    <property type="project" value="EnsemblFungi"/>
</dbReference>
<evidence type="ECO:0000256" key="6">
    <source>
        <dbReference type="SAM" id="SignalP"/>
    </source>
</evidence>
<sequence>MLSLTHYLLLLSAIRESTASLRGVPDALRHLYSPLESDPTKWACLSDPSIVLNYSQINDDYCDCPDGSDEPGTSACGSLSRFYCSNEGFASRFISGFKVDDGVCDCCDCSDEESSSTLSGYSCSQLNHEFDDLLKQETGRHRRGVLALQDMESKSLPKAQEEEATDAETTVKQTEADYASSNEKYKTCISDLAAARNLYNDKLQRENPLMLRLEQIGITQLSSSIVEIFTQAELYSNTYHELVEILKTLEDTYNENLNDDIVNQNVQKFSEYMRNSAEIGSVSGTFDRTQRDQITSYFNEELPSMILQGSSRLPPKAIEGKCSMAKTLVEIKIEYCQRMHEVLRNLTTIMDDVSTNYNVNFQDAGVRNAVRSYREFLTKKSFVFEPLSIPTDVRGRLQDVEVLVKTVSSELLTPSWEEEKSFQSVLRGFVFKVKNAFANQKTELQSLKSKIGALEQTCTTLRKEYRAKAAQLRQLRKEYSEEKNVQASDLTNKKMGNLLATVSPSCAEEKIDEYIYQICYNSQDGVIIQQEDKAGGKQVVIGRFDSHQVDPKTASDRYAGELAIKHSETDLIAHLESDLANYETELLMGNLPQINNGLFLQYSNGDKCWNGPQRSARVYFKCDEHFKIHGVQELTRCQYAFDVSGPLGCNTDFVFTAPEWLESQN</sequence>
<dbReference type="Pfam" id="PF12999">
    <property type="entry name" value="PRKCSH-like"/>
    <property type="match status" value="1"/>
</dbReference>
<dbReference type="InterPro" id="IPR028146">
    <property type="entry name" value="PRKCSH_N"/>
</dbReference>
<keyword evidence="5" id="KW-0175">Coiled coil</keyword>